<keyword evidence="6" id="KW-0175">Coiled coil</keyword>
<dbReference type="InterPro" id="IPR041118">
    <property type="entry name" value="Rx_N"/>
</dbReference>
<dbReference type="EMBL" id="CAJGYO010000003">
    <property type="protein sequence ID" value="CAD6221263.1"/>
    <property type="molecule type" value="Genomic_DNA"/>
</dbReference>
<dbReference type="Pfam" id="PF18052">
    <property type="entry name" value="Rx_N"/>
    <property type="match status" value="1"/>
</dbReference>
<feature type="compositionally biased region" description="Polar residues" evidence="7">
    <location>
        <begin position="1052"/>
        <end position="1072"/>
    </location>
</feature>
<evidence type="ECO:0000256" key="6">
    <source>
        <dbReference type="ARBA" id="ARBA00023054"/>
    </source>
</evidence>
<evidence type="ECO:0000313" key="13">
    <source>
        <dbReference type="Proteomes" id="UP000604825"/>
    </source>
</evidence>
<name>A0A811NG44_9POAL</name>
<evidence type="ECO:0000256" key="2">
    <source>
        <dbReference type="ARBA" id="ARBA00022614"/>
    </source>
</evidence>
<dbReference type="OrthoDB" id="691071at2759"/>
<dbReference type="Proteomes" id="UP000604825">
    <property type="component" value="Unassembled WGS sequence"/>
</dbReference>
<dbReference type="InterPro" id="IPR036388">
    <property type="entry name" value="WH-like_DNA-bd_sf"/>
</dbReference>
<evidence type="ECO:0000259" key="8">
    <source>
        <dbReference type="Pfam" id="PF00931"/>
    </source>
</evidence>
<evidence type="ECO:0000256" key="7">
    <source>
        <dbReference type="SAM" id="MobiDB-lite"/>
    </source>
</evidence>
<keyword evidence="5" id="KW-0611">Plant defense</keyword>
<keyword evidence="13" id="KW-1185">Reference proteome</keyword>
<dbReference type="InterPro" id="IPR058922">
    <property type="entry name" value="WHD_DRP"/>
</dbReference>
<feature type="domain" description="NB-ARC" evidence="8">
    <location>
        <begin position="202"/>
        <end position="338"/>
    </location>
</feature>
<comment type="similarity">
    <text evidence="1">Belongs to the disease resistance NB-LRR family.</text>
</comment>
<reference evidence="12" key="1">
    <citation type="submission" date="2020-10" db="EMBL/GenBank/DDBJ databases">
        <authorList>
            <person name="Han B."/>
            <person name="Lu T."/>
            <person name="Zhao Q."/>
            <person name="Huang X."/>
            <person name="Zhao Y."/>
        </authorList>
    </citation>
    <scope>NUCLEOTIDE SEQUENCE</scope>
</reference>
<dbReference type="Pfam" id="PF23598">
    <property type="entry name" value="LRR_14"/>
    <property type="match status" value="1"/>
</dbReference>
<feature type="domain" description="Disease resistance N-terminal" evidence="9">
    <location>
        <begin position="13"/>
        <end position="92"/>
    </location>
</feature>
<accession>A0A811NG44</accession>
<dbReference type="InterPro" id="IPR055414">
    <property type="entry name" value="LRR_R13L4/SHOC2-like"/>
</dbReference>
<feature type="region of interest" description="Disordered" evidence="7">
    <location>
        <begin position="120"/>
        <end position="139"/>
    </location>
</feature>
<proteinExistence type="inferred from homology"/>
<comment type="caution">
    <text evidence="12">The sequence shown here is derived from an EMBL/GenBank/DDBJ whole genome shotgun (WGS) entry which is preliminary data.</text>
</comment>
<dbReference type="InterPro" id="IPR032675">
    <property type="entry name" value="LRR_dom_sf"/>
</dbReference>
<evidence type="ECO:0000259" key="9">
    <source>
        <dbReference type="Pfam" id="PF18052"/>
    </source>
</evidence>
<feature type="domain" description="NB-ARC" evidence="8">
    <location>
        <begin position="585"/>
        <end position="725"/>
    </location>
</feature>
<dbReference type="PANTHER" id="PTHR23155">
    <property type="entry name" value="DISEASE RESISTANCE PROTEIN RP"/>
    <property type="match status" value="1"/>
</dbReference>
<dbReference type="InterPro" id="IPR044974">
    <property type="entry name" value="Disease_R_plants"/>
</dbReference>
<evidence type="ECO:0000313" key="12">
    <source>
        <dbReference type="EMBL" id="CAD6221263.1"/>
    </source>
</evidence>
<feature type="compositionally biased region" description="Basic residues" evidence="7">
    <location>
        <begin position="1085"/>
        <end position="1098"/>
    </location>
</feature>
<keyword evidence="4" id="KW-0547">Nucleotide-binding</keyword>
<dbReference type="InterPro" id="IPR027417">
    <property type="entry name" value="P-loop_NTPase"/>
</dbReference>
<keyword evidence="2" id="KW-0433">Leucine-rich repeat</keyword>
<dbReference type="SUPFAM" id="SSF52047">
    <property type="entry name" value="RNI-like"/>
    <property type="match status" value="1"/>
</dbReference>
<dbReference type="GO" id="GO:0098542">
    <property type="term" value="P:defense response to other organism"/>
    <property type="evidence" value="ECO:0007669"/>
    <property type="project" value="TreeGrafter"/>
</dbReference>
<evidence type="ECO:0008006" key="14">
    <source>
        <dbReference type="Google" id="ProtNLM"/>
    </source>
</evidence>
<dbReference type="Gene3D" id="1.20.5.4130">
    <property type="match status" value="1"/>
</dbReference>
<dbReference type="GO" id="GO:0043531">
    <property type="term" value="F:ADP binding"/>
    <property type="evidence" value="ECO:0007669"/>
    <property type="project" value="InterPro"/>
</dbReference>
<evidence type="ECO:0000256" key="4">
    <source>
        <dbReference type="ARBA" id="ARBA00022741"/>
    </source>
</evidence>
<dbReference type="Gene3D" id="3.40.50.300">
    <property type="entry name" value="P-loop containing nucleotide triphosphate hydrolases"/>
    <property type="match status" value="2"/>
</dbReference>
<dbReference type="Pfam" id="PF23559">
    <property type="entry name" value="WHD_DRP"/>
    <property type="match status" value="1"/>
</dbReference>
<dbReference type="SUPFAM" id="SSF52540">
    <property type="entry name" value="P-loop containing nucleoside triphosphate hydrolases"/>
    <property type="match status" value="2"/>
</dbReference>
<gene>
    <name evidence="12" type="ORF">NCGR_LOCUS14603</name>
</gene>
<dbReference type="Pfam" id="PF00931">
    <property type="entry name" value="NB-ARC"/>
    <property type="match status" value="2"/>
</dbReference>
<evidence type="ECO:0000259" key="11">
    <source>
        <dbReference type="Pfam" id="PF23598"/>
    </source>
</evidence>
<dbReference type="Gene3D" id="1.10.10.10">
    <property type="entry name" value="Winged helix-like DNA-binding domain superfamily/Winged helix DNA-binding domain"/>
    <property type="match status" value="1"/>
</dbReference>
<keyword evidence="3" id="KW-0677">Repeat</keyword>
<feature type="domain" description="Disease resistance protein winged helix" evidence="10">
    <location>
        <begin position="806"/>
        <end position="854"/>
    </location>
</feature>
<dbReference type="PANTHER" id="PTHR23155:SF1135">
    <property type="entry name" value="OS08G0246300 PROTEIN"/>
    <property type="match status" value="1"/>
</dbReference>
<evidence type="ECO:0000256" key="5">
    <source>
        <dbReference type="ARBA" id="ARBA00022821"/>
    </source>
</evidence>
<feature type="region of interest" description="Disordered" evidence="7">
    <location>
        <begin position="1052"/>
        <end position="1098"/>
    </location>
</feature>
<evidence type="ECO:0000259" key="10">
    <source>
        <dbReference type="Pfam" id="PF23559"/>
    </source>
</evidence>
<dbReference type="InterPro" id="IPR002182">
    <property type="entry name" value="NB-ARC"/>
</dbReference>
<evidence type="ECO:0000256" key="3">
    <source>
        <dbReference type="ARBA" id="ARBA00022737"/>
    </source>
</evidence>
<sequence>MADMALGLTKKAVEGTVSRVLAAIDEDTKLKSAVKQDLRFIVGEFQMMESFLEMANDNKERTSNKVVNTWVRQLRELAFDVEDCVEFVIHLDTTSARAFAQLKQLNARVDEVSQRNTRYKLLGGDDSGSSTTPSPVPPEQLEADAFASTVDILRDLWEANAKQSSSLKCNLKYLVDDGRCNELRVISVWRAAGVDVEAAHILNAAYLDPEICKEFKARARVKLMHPFNIQQFLKSLLNQLYVTSQQQDTLSSALPDLLRTNGDSVIQDKLRQLLSKHKYLVILEDLSSAVDWDLIRLCLPDLGNGSRIVISTQQVGIALSCTGEPYRVLQLALLPNNDRYIYAFYKPSGIGITELVRQLGQRRVIPLWGDKGDDTRSLVRDVYDAIRKKTAEFKGVINFKKCWWVNVPSPFSLEGFYRRLSGYVRHGYENPESYFAGQWSKEVCENRYLFVIEGLRSKEDWDLIKDKLVPENTMSCIVIIANEEAVAKYIADEDNSSRKDYEEQEEANNAAIIGPLFAQKEEYYSWGHDRFRGHGCSRRIDEALFQFEPFITPDQDIELVTEIIVGHVFSCGVKAKLSFLVFDDKALQFERFGWVDVPEPFDLAEFSRRLLLDFHSDDPGKMEKTAVGIIQGHNPIQQCYEIMRRHRCLVVIDGLRSTRDWDSIEQALWCHHHPEASILVITTDESVAKHCVAKDDLSCERIIPMRALDDKSALELFIKVAEKQKNESITEKNLKHAERIVPKCGGLPKIIDAVARSPCSFWENINSDLVTKLKNDPKLRGVLSWMHSYIDGRSDSVKPCIFYLSVFPTNYKIRKAHLLRRWIAEGYCRDTTGSSAKENAERLFDELFSRDIIQTLPSMPVCQISGFFREYIISQPMEDNLVFVLEGHRKPNSQRTVQHLTIMEDWEREKHVFESIDVSRLRSLTVYGKWKPFFISDKMKRIRVLDLEGTSGVEDCCLKHIFEILLSLKFICLRGCKSITCLPKTMGGLRQLESLDVSGTSIVTLPRAIIKLQKIQYIRAGCKFLPDEDCTSAASEVGGQKKLVGCCWTSTKSSQGSDDAVGSQQPSGTTATPEAEGSDGGHQGQHQHHKQRHQKIKKMGRRWTSRLSSCSWFAHNNINGGVEVPVGIEDMPSLHTLGTVNISRGGGKDFLTMLKLKTTLPQLFKLSVCGINKENWKDLCDALSAHDHLESLSLGLDNDFTEDIYFGNLPKALKSFKVYGHIHRLPAWIKDGRLEANLKKFDIEAIISRQECMDQLVESLPHTKNGGISRRLCIKPTRQVRELEFRNVMNDDISRPQVLKIDCSSALEVAFQTNSIATEVNVLIIHCYKGSDFRISVSGLKYLDYLETVWLKGLMKKQTTWCT</sequence>
<protein>
    <recommendedName>
        <fullName evidence="14">Disease resistance protein RPM1</fullName>
    </recommendedName>
</protein>
<feature type="domain" description="Disease resistance R13L4/SHOC-2-like LRR" evidence="11">
    <location>
        <begin position="921"/>
        <end position="1027"/>
    </location>
</feature>
<dbReference type="Gene3D" id="3.80.10.10">
    <property type="entry name" value="Ribonuclease Inhibitor"/>
    <property type="match status" value="1"/>
</dbReference>
<evidence type="ECO:0000256" key="1">
    <source>
        <dbReference type="ARBA" id="ARBA00008894"/>
    </source>
</evidence>
<organism evidence="12 13">
    <name type="scientific">Miscanthus lutarioriparius</name>
    <dbReference type="NCBI Taxonomy" id="422564"/>
    <lineage>
        <taxon>Eukaryota</taxon>
        <taxon>Viridiplantae</taxon>
        <taxon>Streptophyta</taxon>
        <taxon>Embryophyta</taxon>
        <taxon>Tracheophyta</taxon>
        <taxon>Spermatophyta</taxon>
        <taxon>Magnoliopsida</taxon>
        <taxon>Liliopsida</taxon>
        <taxon>Poales</taxon>
        <taxon>Poaceae</taxon>
        <taxon>PACMAD clade</taxon>
        <taxon>Panicoideae</taxon>
        <taxon>Andropogonodae</taxon>
        <taxon>Andropogoneae</taxon>
        <taxon>Saccharinae</taxon>
        <taxon>Miscanthus</taxon>
    </lineage>
</organism>